<gene>
    <name evidence="1" type="ORF">GKE97_26840</name>
</gene>
<evidence type="ECO:0000313" key="2">
    <source>
        <dbReference type="Proteomes" id="UP000434475"/>
    </source>
</evidence>
<comment type="caution">
    <text evidence="1">The sequence shown here is derived from an EMBL/GenBank/DDBJ whole genome shotgun (WGS) entry which is preliminary data.</text>
</comment>
<dbReference type="AlphaFoldDB" id="A0A6I2R8I3"/>
<name>A0A6I2R8I3_FLAPL</name>
<dbReference type="RefSeq" id="WP_108981985.1">
    <property type="nucleotide sequence ID" value="NZ_JAQLWY010000015.1"/>
</dbReference>
<dbReference type="EMBL" id="WKPR01000072">
    <property type="protein sequence ID" value="MSB23058.1"/>
    <property type="molecule type" value="Genomic_DNA"/>
</dbReference>
<organism evidence="1 2">
    <name type="scientific">Flavonifractor plautii</name>
    <name type="common">Fusobacterium plautii</name>
    <dbReference type="NCBI Taxonomy" id="292800"/>
    <lineage>
        <taxon>Bacteria</taxon>
        <taxon>Bacillati</taxon>
        <taxon>Bacillota</taxon>
        <taxon>Clostridia</taxon>
        <taxon>Eubacteriales</taxon>
        <taxon>Oscillospiraceae</taxon>
        <taxon>Flavonifractor</taxon>
    </lineage>
</organism>
<sequence length="156" mass="17592">MTGENYELALALAKNDKDLLEDIHEILMESGVSDEAYAKVFARMYYAEKESGERISYDPAEKEWRRSGHTLSDIRLVTELGHTCDLIHAYAMASWDNCVFSAWVSKKEVQKAEEKMSAMESLTHAKAIFSLASELMPSSVCGSSRIDWTADEEEPD</sequence>
<accession>A0A6I2R8I3</accession>
<dbReference type="Proteomes" id="UP000434475">
    <property type="component" value="Unassembled WGS sequence"/>
</dbReference>
<reference evidence="1 2" key="1">
    <citation type="journal article" date="2019" name="Nat. Med.">
        <title>A library of human gut bacterial isolates paired with longitudinal multiomics data enables mechanistic microbiome research.</title>
        <authorList>
            <person name="Poyet M."/>
            <person name="Groussin M."/>
            <person name="Gibbons S.M."/>
            <person name="Avila-Pacheco J."/>
            <person name="Jiang X."/>
            <person name="Kearney S.M."/>
            <person name="Perrotta A.R."/>
            <person name="Berdy B."/>
            <person name="Zhao S."/>
            <person name="Lieberman T.D."/>
            <person name="Swanson P.K."/>
            <person name="Smith M."/>
            <person name="Roesemann S."/>
            <person name="Alexander J.E."/>
            <person name="Rich S.A."/>
            <person name="Livny J."/>
            <person name="Vlamakis H."/>
            <person name="Clish C."/>
            <person name="Bullock K."/>
            <person name="Deik A."/>
            <person name="Scott J."/>
            <person name="Pierce K.A."/>
            <person name="Xavier R.J."/>
            <person name="Alm E.J."/>
        </authorList>
    </citation>
    <scope>NUCLEOTIDE SEQUENCE [LARGE SCALE GENOMIC DNA]</scope>
    <source>
        <strain evidence="1 2">BIOML-A2</strain>
    </source>
</reference>
<evidence type="ECO:0000313" key="1">
    <source>
        <dbReference type="EMBL" id="MSB23058.1"/>
    </source>
</evidence>
<protein>
    <submittedName>
        <fullName evidence="1">Uncharacterized protein</fullName>
    </submittedName>
</protein>
<proteinExistence type="predicted"/>